<dbReference type="Proteomes" id="UP000700732">
    <property type="component" value="Unassembled WGS sequence"/>
</dbReference>
<protein>
    <submittedName>
        <fullName evidence="1">Uncharacterized protein</fullName>
    </submittedName>
</protein>
<evidence type="ECO:0000313" key="2">
    <source>
        <dbReference type="Proteomes" id="UP000700732"/>
    </source>
</evidence>
<keyword evidence="2" id="KW-1185">Reference proteome</keyword>
<comment type="caution">
    <text evidence="1">The sequence shown here is derived from an EMBL/GenBank/DDBJ whole genome shotgun (WGS) entry which is preliminary data.</text>
</comment>
<dbReference type="RefSeq" id="WP_186741543.1">
    <property type="nucleotide sequence ID" value="NZ_VFIA01000056.1"/>
</dbReference>
<gene>
    <name evidence="1" type="ORF">FH603_5276</name>
</gene>
<evidence type="ECO:0000313" key="1">
    <source>
        <dbReference type="EMBL" id="MBC3794744.1"/>
    </source>
</evidence>
<proteinExistence type="predicted"/>
<organism evidence="1 2">
    <name type="scientific">Spirosoma utsteinense</name>
    <dbReference type="NCBI Taxonomy" id="2585773"/>
    <lineage>
        <taxon>Bacteria</taxon>
        <taxon>Pseudomonadati</taxon>
        <taxon>Bacteroidota</taxon>
        <taxon>Cytophagia</taxon>
        <taxon>Cytophagales</taxon>
        <taxon>Cytophagaceae</taxon>
        <taxon>Spirosoma</taxon>
    </lineage>
</organism>
<sequence>MKNLKNITNEILCLKIDIDLIQANQIELADTIRLLLYEHYPACFERLSYEDDRTFLEPALFYVFSEKSSINISVDQIVYGYIDSDKRPSSFASLSDPFGEVYLGNHGSFSDNPVVEYVQKLQTPLKKIIRIADTIQLNCHAPFILYTDKVDTTKFAEPVLETVIKYKGPLEAAFYILQNNTNSKS</sequence>
<name>A0ABR6WDW3_9BACT</name>
<accession>A0ABR6WDW3</accession>
<reference evidence="1 2" key="1">
    <citation type="submission" date="2019-06" db="EMBL/GenBank/DDBJ databases">
        <title>Spirosoma utsteinense sp. nov. isolated from Antarctic ice-free soils.</title>
        <authorList>
            <person name="Tahon G."/>
        </authorList>
    </citation>
    <scope>NUCLEOTIDE SEQUENCE [LARGE SCALE GENOMIC DNA]</scope>
    <source>
        <strain evidence="1 2">LMG 31447</strain>
    </source>
</reference>
<dbReference type="EMBL" id="VFIA01000056">
    <property type="protein sequence ID" value="MBC3794744.1"/>
    <property type="molecule type" value="Genomic_DNA"/>
</dbReference>